<evidence type="ECO:0000313" key="3">
    <source>
        <dbReference type="EMBL" id="HCT56355.1"/>
    </source>
</evidence>
<dbReference type="AlphaFoldDB" id="A0A3D4V5J5"/>
<dbReference type="NCBIfam" id="TIGR02595">
    <property type="entry name" value="PEP_CTERM"/>
    <property type="match status" value="1"/>
</dbReference>
<dbReference type="Proteomes" id="UP000264071">
    <property type="component" value="Unassembled WGS sequence"/>
</dbReference>
<evidence type="ECO:0000313" key="4">
    <source>
        <dbReference type="Proteomes" id="UP000264071"/>
    </source>
</evidence>
<name>A0A3D4V5J5_9BACT</name>
<reference evidence="3 4" key="1">
    <citation type="journal article" date="2018" name="Nat. Biotechnol.">
        <title>A standardized bacterial taxonomy based on genome phylogeny substantially revises the tree of life.</title>
        <authorList>
            <person name="Parks D.H."/>
            <person name="Chuvochina M."/>
            <person name="Waite D.W."/>
            <person name="Rinke C."/>
            <person name="Skarshewski A."/>
            <person name="Chaumeil P.A."/>
            <person name="Hugenholtz P."/>
        </authorList>
    </citation>
    <scope>NUCLEOTIDE SEQUENCE [LARGE SCALE GENOMIC DNA]</scope>
    <source>
        <strain evidence="3">UBA8844</strain>
    </source>
</reference>
<evidence type="ECO:0000259" key="2">
    <source>
        <dbReference type="Pfam" id="PF07589"/>
    </source>
</evidence>
<dbReference type="Pfam" id="PF07589">
    <property type="entry name" value="PEP-CTERM"/>
    <property type="match status" value="1"/>
</dbReference>
<protein>
    <submittedName>
        <fullName evidence="3">PEP-CTERM sorting domain-containing protein</fullName>
    </submittedName>
</protein>
<dbReference type="EMBL" id="DPIY01000005">
    <property type="protein sequence ID" value="HCT56355.1"/>
    <property type="molecule type" value="Genomic_DNA"/>
</dbReference>
<accession>A0A3D4V5J5</accession>
<keyword evidence="1" id="KW-0732">Signal</keyword>
<organism evidence="3 4">
    <name type="scientific">Gemmatimonas aurantiaca</name>
    <dbReference type="NCBI Taxonomy" id="173480"/>
    <lineage>
        <taxon>Bacteria</taxon>
        <taxon>Pseudomonadati</taxon>
        <taxon>Gemmatimonadota</taxon>
        <taxon>Gemmatimonadia</taxon>
        <taxon>Gemmatimonadales</taxon>
        <taxon>Gemmatimonadaceae</taxon>
        <taxon>Gemmatimonas</taxon>
    </lineage>
</organism>
<evidence type="ECO:0000256" key="1">
    <source>
        <dbReference type="SAM" id="SignalP"/>
    </source>
</evidence>
<gene>
    <name evidence="3" type="ORF">DGD08_03990</name>
</gene>
<comment type="caution">
    <text evidence="3">The sequence shown here is derived from an EMBL/GenBank/DDBJ whole genome shotgun (WGS) entry which is preliminary data.</text>
</comment>
<proteinExistence type="predicted"/>
<feature type="signal peptide" evidence="1">
    <location>
        <begin position="1"/>
        <end position="22"/>
    </location>
</feature>
<feature type="domain" description="Ice-binding protein C-terminal" evidence="2">
    <location>
        <begin position="191"/>
        <end position="216"/>
    </location>
</feature>
<feature type="chain" id="PRO_5017730527" evidence="1">
    <location>
        <begin position="23"/>
        <end position="222"/>
    </location>
</feature>
<dbReference type="InterPro" id="IPR013424">
    <property type="entry name" value="Ice-binding_C"/>
</dbReference>
<sequence>MRRLACALALSAGLSAPTSMLGAQTLTFEGFAQGTFFAENQFEASHGVRFFAGSNEAFATVSAERVCDGDSMWANAPSGCGALAFATGSANGFDVPAGFTDMFSLHYLSPNGGGWFVVMDGFGGSGNVLASASLTSTGASPCQGGLFCSWREVGVTFSGTAKSVRFWSAYSLSTGEAVFDDITFGRASQTTVPEPSTGVLMLSGIALLGGWACRRRRRPDTP</sequence>